<dbReference type="PRINTS" id="PR00979">
    <property type="entry name" value="TAFAZZIN"/>
</dbReference>
<accession>A0A075ARW3</accession>
<keyword evidence="9" id="KW-0012">Acyltransferase</keyword>
<dbReference type="GO" id="GO:0005741">
    <property type="term" value="C:mitochondrial outer membrane"/>
    <property type="evidence" value="ECO:0007669"/>
    <property type="project" value="UniProtKB-SubCell"/>
</dbReference>
<comment type="subcellular location">
    <subcellularLocation>
        <location evidence="1">Mitochondrion inner membrane</location>
        <topology evidence="1">Peripheral membrane protein</topology>
        <orientation evidence="1">Intermembrane side</orientation>
    </subcellularLocation>
    <subcellularLocation>
        <location evidence="10">Mitochondrion outer membrane</location>
        <topology evidence="10">Peripheral membrane protein</topology>
        <orientation evidence="10">Intermembrane side</orientation>
    </subcellularLocation>
</comment>
<evidence type="ECO:0000256" key="11">
    <source>
        <dbReference type="ARBA" id="ARBA00047906"/>
    </source>
</evidence>
<dbReference type="Proteomes" id="UP000281549">
    <property type="component" value="Unassembled WGS sequence"/>
</dbReference>
<keyword evidence="4" id="KW-1000">Mitochondrion outer membrane</keyword>
<evidence type="ECO:0000256" key="6">
    <source>
        <dbReference type="ARBA" id="ARBA00023098"/>
    </source>
</evidence>
<gene>
    <name evidence="14" type="ORF">O9G_000923</name>
    <name evidence="15" type="ORF">ROZALSC1DRAFT_30446</name>
</gene>
<dbReference type="Proteomes" id="UP000030755">
    <property type="component" value="Unassembled WGS sequence"/>
</dbReference>
<dbReference type="SUPFAM" id="SSF69593">
    <property type="entry name" value="Glycerol-3-phosphate (1)-acyltransferase"/>
    <property type="match status" value="1"/>
</dbReference>
<evidence type="ECO:0000259" key="13">
    <source>
        <dbReference type="SMART" id="SM00563"/>
    </source>
</evidence>
<feature type="domain" description="Phospholipid/glycerol acyltransferase" evidence="13">
    <location>
        <begin position="26"/>
        <end position="148"/>
    </location>
</feature>
<dbReference type="InterPro" id="IPR000872">
    <property type="entry name" value="Tafazzin"/>
</dbReference>
<keyword evidence="3" id="KW-0808">Transferase</keyword>
<dbReference type="HOGENOM" id="CLU_046747_3_2_1"/>
<dbReference type="InterPro" id="IPR002123">
    <property type="entry name" value="Plipid/glycerol_acylTrfase"/>
</dbReference>
<dbReference type="Pfam" id="PF01553">
    <property type="entry name" value="Acyltransferase"/>
    <property type="match status" value="1"/>
</dbReference>
<dbReference type="PANTHER" id="PTHR12497:SF0">
    <property type="entry name" value="TAFAZZIN"/>
    <property type="match status" value="1"/>
</dbReference>
<keyword evidence="5" id="KW-0999">Mitochondrion inner membrane</keyword>
<dbReference type="AlphaFoldDB" id="A0A075ARW3"/>
<keyword evidence="7" id="KW-0496">Mitochondrion</keyword>
<evidence type="ECO:0000256" key="3">
    <source>
        <dbReference type="ARBA" id="ARBA00022679"/>
    </source>
</evidence>
<dbReference type="GO" id="GO:0007007">
    <property type="term" value="P:inner mitochondrial membrane organization"/>
    <property type="evidence" value="ECO:0007669"/>
    <property type="project" value="TreeGrafter"/>
</dbReference>
<evidence type="ECO:0000313" key="16">
    <source>
        <dbReference type="Proteomes" id="UP000030755"/>
    </source>
</evidence>
<dbReference type="SMART" id="SM00563">
    <property type="entry name" value="PlsC"/>
    <property type="match status" value="1"/>
</dbReference>
<evidence type="ECO:0000256" key="7">
    <source>
        <dbReference type="ARBA" id="ARBA00023128"/>
    </source>
</evidence>
<dbReference type="GO" id="GO:0005743">
    <property type="term" value="C:mitochondrial inner membrane"/>
    <property type="evidence" value="ECO:0007669"/>
    <property type="project" value="UniProtKB-SubCell"/>
</dbReference>
<comment type="similarity">
    <text evidence="2 12">Belongs to the taffazin family.</text>
</comment>
<evidence type="ECO:0000313" key="15">
    <source>
        <dbReference type="EMBL" id="RKP17788.1"/>
    </source>
</evidence>
<dbReference type="GO" id="GO:0035965">
    <property type="term" value="P:cardiolipin acyl-chain remodeling"/>
    <property type="evidence" value="ECO:0007669"/>
    <property type="project" value="TreeGrafter"/>
</dbReference>
<evidence type="ECO:0000256" key="8">
    <source>
        <dbReference type="ARBA" id="ARBA00023136"/>
    </source>
</evidence>
<reference evidence="15" key="3">
    <citation type="submission" date="2018-08" db="EMBL/GenBank/DDBJ databases">
        <title>Leveraging single-cell genomics to expand the Fungal Tree of Life.</title>
        <authorList>
            <consortium name="DOE Joint Genome Institute"/>
            <person name="Ahrendt S.R."/>
            <person name="Quandt C.A."/>
            <person name="Ciobanu D."/>
            <person name="Clum A."/>
            <person name="Salamov A."/>
            <person name="Andreopoulos B."/>
            <person name="Cheng J.-F."/>
            <person name="Woyke T."/>
            <person name="Pelin A."/>
            <person name="Henrissat B."/>
            <person name="Reynolds N."/>
            <person name="Benny G.L."/>
            <person name="Smith M.E."/>
            <person name="James T.Y."/>
            <person name="Grigoriev I.V."/>
        </authorList>
    </citation>
    <scope>NUCLEOTIDE SEQUENCE</scope>
    <source>
        <strain evidence="15">CSF55</strain>
    </source>
</reference>
<evidence type="ECO:0000256" key="10">
    <source>
        <dbReference type="ARBA" id="ARBA00024323"/>
    </source>
</evidence>
<name>A0A075ARW3_ROZAC</name>
<dbReference type="CDD" id="cd07989">
    <property type="entry name" value="LPLAT_AGPAT-like"/>
    <property type="match status" value="1"/>
</dbReference>
<dbReference type="EMBL" id="KE561265">
    <property type="protein sequence ID" value="EPZ31278.1"/>
    <property type="molecule type" value="Genomic_DNA"/>
</dbReference>
<keyword evidence="8" id="KW-0472">Membrane</keyword>
<keyword evidence="6" id="KW-0443">Lipid metabolism</keyword>
<dbReference type="GO" id="GO:0047184">
    <property type="term" value="F:1-acylglycerophosphocholine O-acyltransferase activity"/>
    <property type="evidence" value="ECO:0007669"/>
    <property type="project" value="TreeGrafter"/>
</dbReference>
<evidence type="ECO:0000256" key="9">
    <source>
        <dbReference type="ARBA" id="ARBA00023315"/>
    </source>
</evidence>
<dbReference type="PANTHER" id="PTHR12497">
    <property type="entry name" value="TAZ PROTEIN TAFAZZIN"/>
    <property type="match status" value="1"/>
</dbReference>
<evidence type="ECO:0000256" key="2">
    <source>
        <dbReference type="ARBA" id="ARBA00010524"/>
    </source>
</evidence>
<evidence type="ECO:0000313" key="17">
    <source>
        <dbReference type="Proteomes" id="UP000281549"/>
    </source>
</evidence>
<proteinExistence type="inferred from homology"/>
<dbReference type="OrthoDB" id="193467at2759"/>
<evidence type="ECO:0000256" key="4">
    <source>
        <dbReference type="ARBA" id="ARBA00022787"/>
    </source>
</evidence>
<dbReference type="EMBL" id="ML005677">
    <property type="protein sequence ID" value="RKP17788.1"/>
    <property type="molecule type" value="Genomic_DNA"/>
</dbReference>
<reference evidence="14 16" key="1">
    <citation type="journal article" date="2013" name="Curr. Biol.">
        <title>Shared signatures of parasitism and phylogenomics unite Cryptomycota and microsporidia.</title>
        <authorList>
            <person name="James T.Y."/>
            <person name="Pelin A."/>
            <person name="Bonen L."/>
            <person name="Ahrendt S."/>
            <person name="Sain D."/>
            <person name="Corradi N."/>
            <person name="Stajich J.E."/>
        </authorList>
    </citation>
    <scope>NUCLEOTIDE SEQUENCE [LARGE SCALE GENOMIC DNA]</scope>
    <source>
        <strain evidence="14 16">CSF55</strain>
        <strain evidence="14 16">CSF55</strain>
    </source>
</reference>
<evidence type="ECO:0000313" key="14">
    <source>
        <dbReference type="EMBL" id="EPZ31278.1"/>
    </source>
</evidence>
<sequence>MSLQRFKVVDIENLLDAIQQMPRRCLITFSNHNSTIDDPTVWAALPLTNILNVDKLRFALGARELTYMNTHLSWFFSRGQVIPIERGKGIFQKGMDDALKILNEGGWVHIYPEVFQDQRIHPLRWGISRLILEAKLDPILVPIIHHGMEHVYPLTKTFPKLRKTVVCRFGKPLRIDQLLTEKQFASYTDVMKRIEITNAIQKEMQVLYDLDK</sequence>
<dbReference type="STRING" id="988480.A0A075ARW3"/>
<evidence type="ECO:0000256" key="1">
    <source>
        <dbReference type="ARBA" id="ARBA00004137"/>
    </source>
</evidence>
<protein>
    <recommendedName>
        <fullName evidence="12">Tafazzin family protein</fullName>
    </recommendedName>
</protein>
<organism evidence="14 16">
    <name type="scientific">Rozella allomycis (strain CSF55)</name>
    <dbReference type="NCBI Taxonomy" id="988480"/>
    <lineage>
        <taxon>Eukaryota</taxon>
        <taxon>Fungi</taxon>
        <taxon>Fungi incertae sedis</taxon>
        <taxon>Cryptomycota</taxon>
        <taxon>Cryptomycota incertae sedis</taxon>
        <taxon>Rozella</taxon>
    </lineage>
</organism>
<reference evidence="17" key="2">
    <citation type="journal article" date="2018" name="Nat. Microbiol.">
        <title>Leveraging single-cell genomics to expand the fungal tree of life.</title>
        <authorList>
            <person name="Ahrendt S.R."/>
            <person name="Quandt C.A."/>
            <person name="Ciobanu D."/>
            <person name="Clum A."/>
            <person name="Salamov A."/>
            <person name="Andreopoulos B."/>
            <person name="Cheng J.F."/>
            <person name="Woyke T."/>
            <person name="Pelin A."/>
            <person name="Henrissat B."/>
            <person name="Reynolds N.K."/>
            <person name="Benny G.L."/>
            <person name="Smith M.E."/>
            <person name="James T.Y."/>
            <person name="Grigoriev I.V."/>
        </authorList>
    </citation>
    <scope>NUCLEOTIDE SEQUENCE [LARGE SCALE GENOMIC DNA]</scope>
    <source>
        <strain evidence="17">CSF55</strain>
    </source>
</reference>
<comment type="catalytic activity">
    <reaction evidence="11">
        <text>1'-[1,2-diacyl-sn-glycero-3-phospho],3'-[1-acyl-sn-glycero-3-phospho]-glycerol + a 1,2-diacyl-sn-glycero-3-phosphocholine = a cardiolipin + a 1-acyl-sn-glycero-3-phosphocholine</text>
        <dbReference type="Rhea" id="RHEA:33731"/>
        <dbReference type="ChEBI" id="CHEBI:57643"/>
        <dbReference type="ChEBI" id="CHEBI:58168"/>
        <dbReference type="ChEBI" id="CHEBI:62237"/>
        <dbReference type="ChEBI" id="CHEBI:64743"/>
    </reaction>
    <physiologicalReaction direction="left-to-right" evidence="11">
        <dbReference type="Rhea" id="RHEA:33732"/>
    </physiologicalReaction>
    <physiologicalReaction direction="right-to-left" evidence="11">
        <dbReference type="Rhea" id="RHEA:33733"/>
    </physiologicalReaction>
</comment>
<keyword evidence="16" id="KW-1185">Reference proteome</keyword>
<evidence type="ECO:0000256" key="12">
    <source>
        <dbReference type="RuleBase" id="RU365062"/>
    </source>
</evidence>
<evidence type="ECO:0000256" key="5">
    <source>
        <dbReference type="ARBA" id="ARBA00022792"/>
    </source>
</evidence>